<sequence>MKKISIENLQYVKSPVSNGGWITKDKVYKLLNPVDPTRYGRITNDRGKLSLILLNDFCLHLNKVGEKTQHKWIPCDEHGEEVELFYKDGRNEFISGQYVDAINANGDITIEAFIPNIEDPQIRSTIAHIGNISSASGMELLNTAKLFAASKDLLECLEWLMSKVSDLNGDISMFGMAKCYEAIKKARGNFDNLSNKKPFE</sequence>
<keyword evidence="2" id="KW-1185">Reference proteome</keyword>
<proteinExistence type="predicted"/>
<dbReference type="RefSeq" id="WP_377609421.1">
    <property type="nucleotide sequence ID" value="NZ_JBHUPA010000002.1"/>
</dbReference>
<comment type="caution">
    <text evidence="1">The sequence shown here is derived from an EMBL/GenBank/DDBJ whole genome shotgun (WGS) entry which is preliminary data.</text>
</comment>
<gene>
    <name evidence="1" type="ORF">ACFS6J_05940</name>
</gene>
<dbReference type="Proteomes" id="UP001597560">
    <property type="component" value="Unassembled WGS sequence"/>
</dbReference>
<organism evidence="1 2">
    <name type="scientific">Olivibacter jilunii</name>
    <dbReference type="NCBI Taxonomy" id="985016"/>
    <lineage>
        <taxon>Bacteria</taxon>
        <taxon>Pseudomonadati</taxon>
        <taxon>Bacteroidota</taxon>
        <taxon>Sphingobacteriia</taxon>
        <taxon>Sphingobacteriales</taxon>
        <taxon>Sphingobacteriaceae</taxon>
        <taxon>Olivibacter</taxon>
    </lineage>
</organism>
<dbReference type="EMBL" id="JBHUPA010000002">
    <property type="protein sequence ID" value="MFD2961314.1"/>
    <property type="molecule type" value="Genomic_DNA"/>
</dbReference>
<name>A0ABW6AYP0_9SPHI</name>
<reference evidence="2" key="1">
    <citation type="journal article" date="2019" name="Int. J. Syst. Evol. Microbiol.">
        <title>The Global Catalogue of Microorganisms (GCM) 10K type strain sequencing project: providing services to taxonomists for standard genome sequencing and annotation.</title>
        <authorList>
            <consortium name="The Broad Institute Genomics Platform"/>
            <consortium name="The Broad Institute Genome Sequencing Center for Infectious Disease"/>
            <person name="Wu L."/>
            <person name="Ma J."/>
        </authorList>
    </citation>
    <scope>NUCLEOTIDE SEQUENCE [LARGE SCALE GENOMIC DNA]</scope>
    <source>
        <strain evidence="2">KCTC 23098</strain>
    </source>
</reference>
<protein>
    <submittedName>
        <fullName evidence="1">Uncharacterized protein</fullName>
    </submittedName>
</protein>
<accession>A0ABW6AYP0</accession>
<evidence type="ECO:0000313" key="1">
    <source>
        <dbReference type="EMBL" id="MFD2961314.1"/>
    </source>
</evidence>
<evidence type="ECO:0000313" key="2">
    <source>
        <dbReference type="Proteomes" id="UP001597560"/>
    </source>
</evidence>